<evidence type="ECO:0000313" key="1">
    <source>
        <dbReference type="EMBL" id="NKY19438.1"/>
    </source>
</evidence>
<dbReference type="AlphaFoldDB" id="A0A846X1S7"/>
<accession>A0A846X1S7</accession>
<gene>
    <name evidence="1" type="ORF">HF999_13810</name>
</gene>
<dbReference type="EMBL" id="JAAXOQ010000018">
    <property type="protein sequence ID" value="NKY19438.1"/>
    <property type="molecule type" value="Genomic_DNA"/>
</dbReference>
<reference evidence="1 2" key="1">
    <citation type="submission" date="2020-04" db="EMBL/GenBank/DDBJ databases">
        <title>MicrobeNet Type strains.</title>
        <authorList>
            <person name="Nicholson A.C."/>
        </authorList>
    </citation>
    <scope>NUCLEOTIDE SEQUENCE [LARGE SCALE GENOMIC DNA]</scope>
    <source>
        <strain evidence="1 2">DSM 44113</strain>
    </source>
</reference>
<comment type="caution">
    <text evidence="1">The sequence shown here is derived from an EMBL/GenBank/DDBJ whole genome shotgun (WGS) entry which is preliminary data.</text>
</comment>
<protein>
    <submittedName>
        <fullName evidence="1">Uncharacterized protein</fullName>
    </submittedName>
</protein>
<proteinExistence type="predicted"/>
<evidence type="ECO:0000313" key="2">
    <source>
        <dbReference type="Proteomes" id="UP000582646"/>
    </source>
</evidence>
<name>A0A846X1S7_9ACTN</name>
<organism evidence="1 2">
    <name type="scientific">Tsukamurella spumae</name>
    <dbReference type="NCBI Taxonomy" id="44753"/>
    <lineage>
        <taxon>Bacteria</taxon>
        <taxon>Bacillati</taxon>
        <taxon>Actinomycetota</taxon>
        <taxon>Actinomycetes</taxon>
        <taxon>Mycobacteriales</taxon>
        <taxon>Tsukamurellaceae</taxon>
        <taxon>Tsukamurella</taxon>
    </lineage>
</organism>
<keyword evidence="2" id="KW-1185">Reference proteome</keyword>
<dbReference type="RefSeq" id="WP_168546435.1">
    <property type="nucleotide sequence ID" value="NZ_BAAAKS010000066.1"/>
</dbReference>
<dbReference type="Proteomes" id="UP000582646">
    <property type="component" value="Unassembled WGS sequence"/>
</dbReference>
<sequence length="140" mass="15182">MNEAATDTDDSDGAGSLLDQLVGPFYDADGVTSYLTVTDAELSAMVAADHVIAVPLAAGTPVFPAWQFRPDRRVDEQLLAVWRALRGAADPWTAACWMCAPSRDLDGETAIAFLTDRARRADRLQTVLARAAEDCARWLQ</sequence>